<comment type="caution">
    <text evidence="1">The sequence shown here is derived from an EMBL/GenBank/DDBJ whole genome shotgun (WGS) entry which is preliminary data.</text>
</comment>
<name>A0A9N9ZB53_9HYPO</name>
<proteinExistence type="predicted"/>
<dbReference type="EMBL" id="CABFOC020000043">
    <property type="protein sequence ID" value="CAH0052064.1"/>
    <property type="molecule type" value="Genomic_DNA"/>
</dbReference>
<dbReference type="AlphaFoldDB" id="A0A9N9ZB53"/>
<reference evidence="1 2" key="2">
    <citation type="submission" date="2021-10" db="EMBL/GenBank/DDBJ databases">
        <authorList>
            <person name="Piombo E."/>
        </authorList>
    </citation>
    <scope>NUCLEOTIDE SEQUENCE [LARGE SCALE GENOMIC DNA]</scope>
</reference>
<protein>
    <submittedName>
        <fullName evidence="1">Uncharacterized protein</fullName>
    </submittedName>
</protein>
<gene>
    <name evidence="1" type="ORF">CSOL1703_00014982</name>
</gene>
<accession>A0A9N9ZB53</accession>
<keyword evidence="2" id="KW-1185">Reference proteome</keyword>
<dbReference type="OrthoDB" id="4135672at2759"/>
<dbReference type="Proteomes" id="UP000775872">
    <property type="component" value="Unassembled WGS sequence"/>
</dbReference>
<sequence>MSAQDDATHTVWRVVFLGLVRDHVATFIQTEKAMVGTLIQVRGAIELREGMTHEKLDGYNLGESRRFIRKERLGNTKEGVDKFWTCAQSLPAPEYQFGSNGPTPGERRRCIEWQADYEKKLAEEGLVVDIQKDVKPLGEKYTEWH</sequence>
<evidence type="ECO:0000313" key="2">
    <source>
        <dbReference type="Proteomes" id="UP000775872"/>
    </source>
</evidence>
<evidence type="ECO:0000313" key="1">
    <source>
        <dbReference type="EMBL" id="CAH0052064.1"/>
    </source>
</evidence>
<dbReference type="InterPro" id="IPR046670">
    <property type="entry name" value="DUF6540"/>
</dbReference>
<organism evidence="1 2">
    <name type="scientific">Clonostachys solani</name>
    <dbReference type="NCBI Taxonomy" id="160281"/>
    <lineage>
        <taxon>Eukaryota</taxon>
        <taxon>Fungi</taxon>
        <taxon>Dikarya</taxon>
        <taxon>Ascomycota</taxon>
        <taxon>Pezizomycotina</taxon>
        <taxon>Sordariomycetes</taxon>
        <taxon>Hypocreomycetidae</taxon>
        <taxon>Hypocreales</taxon>
        <taxon>Bionectriaceae</taxon>
        <taxon>Clonostachys</taxon>
    </lineage>
</organism>
<reference evidence="2" key="1">
    <citation type="submission" date="2019-06" db="EMBL/GenBank/DDBJ databases">
        <authorList>
            <person name="Broberg M."/>
        </authorList>
    </citation>
    <scope>NUCLEOTIDE SEQUENCE [LARGE SCALE GENOMIC DNA]</scope>
</reference>
<dbReference type="Pfam" id="PF20174">
    <property type="entry name" value="DUF6540"/>
    <property type="match status" value="1"/>
</dbReference>